<reference evidence="2" key="1">
    <citation type="submission" date="2018-05" db="EMBL/GenBank/DDBJ databases">
        <authorList>
            <person name="Lanie J.A."/>
            <person name="Ng W.-L."/>
            <person name="Kazmierczak K.M."/>
            <person name="Andrzejewski T.M."/>
            <person name="Davidsen T.M."/>
            <person name="Wayne K.J."/>
            <person name="Tettelin H."/>
            <person name="Glass J.I."/>
            <person name="Rusch D."/>
            <person name="Podicherti R."/>
            <person name="Tsui H.-C.T."/>
            <person name="Winkler M.E."/>
        </authorList>
    </citation>
    <scope>NUCLEOTIDE SEQUENCE</scope>
</reference>
<feature type="non-terminal residue" evidence="2">
    <location>
        <position position="1"/>
    </location>
</feature>
<evidence type="ECO:0000313" key="2">
    <source>
        <dbReference type="EMBL" id="SVB43856.1"/>
    </source>
</evidence>
<gene>
    <name evidence="2" type="ORF">METZ01_LOCUS196710</name>
</gene>
<feature type="transmembrane region" description="Helical" evidence="1">
    <location>
        <begin position="97"/>
        <end position="116"/>
    </location>
</feature>
<feature type="non-terminal residue" evidence="2">
    <location>
        <position position="134"/>
    </location>
</feature>
<accession>A0A382DZC2</accession>
<keyword evidence="1" id="KW-0812">Transmembrane</keyword>
<evidence type="ECO:0000256" key="1">
    <source>
        <dbReference type="SAM" id="Phobius"/>
    </source>
</evidence>
<feature type="transmembrane region" description="Helical" evidence="1">
    <location>
        <begin position="7"/>
        <end position="27"/>
    </location>
</feature>
<feature type="transmembrane region" description="Helical" evidence="1">
    <location>
        <begin position="47"/>
        <end position="65"/>
    </location>
</feature>
<proteinExistence type="predicted"/>
<dbReference type="AlphaFoldDB" id="A0A382DZC2"/>
<protein>
    <submittedName>
        <fullName evidence="2">Uncharacterized protein</fullName>
    </submittedName>
</protein>
<keyword evidence="1" id="KW-1133">Transmembrane helix</keyword>
<organism evidence="2">
    <name type="scientific">marine metagenome</name>
    <dbReference type="NCBI Taxonomy" id="408172"/>
    <lineage>
        <taxon>unclassified sequences</taxon>
        <taxon>metagenomes</taxon>
        <taxon>ecological metagenomes</taxon>
    </lineage>
</organism>
<name>A0A382DZC2_9ZZZZ</name>
<keyword evidence="1" id="KW-0472">Membrane</keyword>
<dbReference type="EMBL" id="UINC01041928">
    <property type="protein sequence ID" value="SVB43856.1"/>
    <property type="molecule type" value="Genomic_DNA"/>
</dbReference>
<sequence length="134" mass="15720">VDVKRMLTLVFGLALVSVVVKHLAWQMNPSTRLYRVGYDYSYSTGNYIQFFIMLMIPSVAAFFLYRSSFKRVDNFYDRVVEVAKEIFLVLDKNKESVLVIAIAVFWVFSLMEHGFFRNLVEDKNPFHAPFDAYH</sequence>